<keyword evidence="3" id="KW-1185">Reference proteome</keyword>
<protein>
    <submittedName>
        <fullName evidence="2">Uncharacterized protein</fullName>
    </submittedName>
</protein>
<dbReference type="PANTHER" id="PTHR23199:SF7">
    <property type="entry name" value="RE45222P"/>
    <property type="match status" value="1"/>
</dbReference>
<accession>A0ABR1APH2</accession>
<feature type="compositionally biased region" description="Basic and acidic residues" evidence="1">
    <location>
        <begin position="234"/>
        <end position="250"/>
    </location>
</feature>
<dbReference type="InterPro" id="IPR052444">
    <property type="entry name" value="Spz/Toll_ligand-like"/>
</dbReference>
<evidence type="ECO:0000256" key="1">
    <source>
        <dbReference type="SAM" id="MobiDB-lite"/>
    </source>
</evidence>
<proteinExistence type="predicted"/>
<dbReference type="PANTHER" id="PTHR23199">
    <property type="entry name" value="NEUROTROPHIN 1-RELATED"/>
    <property type="match status" value="1"/>
</dbReference>
<dbReference type="Proteomes" id="UP001359485">
    <property type="component" value="Unassembled WGS sequence"/>
</dbReference>
<dbReference type="EMBL" id="JAWJWF010000046">
    <property type="protein sequence ID" value="KAK6624387.1"/>
    <property type="molecule type" value="Genomic_DNA"/>
</dbReference>
<dbReference type="SUPFAM" id="SSF57501">
    <property type="entry name" value="Cystine-knot cytokines"/>
    <property type="match status" value="1"/>
</dbReference>
<reference evidence="2 3" key="1">
    <citation type="submission" date="2023-09" db="EMBL/GenBank/DDBJ databases">
        <title>Genomes of two closely related lineages of the louse Polyplax serrata with different host specificities.</title>
        <authorList>
            <person name="Martinu J."/>
            <person name="Tarabai H."/>
            <person name="Stefka J."/>
            <person name="Hypsa V."/>
        </authorList>
    </citation>
    <scope>NUCLEOTIDE SEQUENCE [LARGE SCALE GENOMIC DNA]</scope>
    <source>
        <strain evidence="2">98ZLc_SE</strain>
    </source>
</reference>
<gene>
    <name evidence="2" type="ORF">RUM44_011246</name>
</gene>
<dbReference type="InterPro" id="IPR029034">
    <property type="entry name" value="Cystine-knot_cytokine"/>
</dbReference>
<feature type="region of interest" description="Disordered" evidence="1">
    <location>
        <begin position="228"/>
        <end position="250"/>
    </location>
</feature>
<dbReference type="Gene3D" id="2.10.90.10">
    <property type="entry name" value="Cystine-knot cytokines"/>
    <property type="match status" value="1"/>
</dbReference>
<evidence type="ECO:0000313" key="2">
    <source>
        <dbReference type="EMBL" id="KAK6624387.1"/>
    </source>
</evidence>
<name>A0ABR1APH2_POLSC</name>
<comment type="caution">
    <text evidence="2">The sequence shown here is derived from an EMBL/GenBank/DDBJ whole genome shotgun (WGS) entry which is preliminary data.</text>
</comment>
<sequence length="438" mass="49935">MNNLNTPKVLVGVLITVHSSGAVINSERKPDINMDLIEEPPEGYYAFIESPGAEPPKVRRPPYVQSEMECPGLQKNKGKYHSHVYKTLSLCGDLNKGYIPKNPMEQNVLGSAYPFDLIKNKTLQFFSKALPILKADETLPKVAKYQQFEENGNKISKSLRKKRSTDDEENTSSYTAEDIFSKEIKMMKRAGRKFCENNDGVLCLIYKVFQGDSPATTSQAFYDRKSDQVSNETPEFRRGESSLPVQHKEKPLLPPTPCPAKVEYATPVFARNYQGVWRYVVQIPYEGYFTQTIEVTRCLNSRCHYLDGNCMSSPRWTSILVAEIYYPDKYLPAKPSLQSSSWPGQNYRNPVSSENPPPVQDFQNYQQYLQKRAGLSDPGQSTTSNESKKSVHCDGVDEIGCFQVRLYYDWFLVPGSCKCWKPDYFSNFVRRKSSPPEL</sequence>
<evidence type="ECO:0000313" key="3">
    <source>
        <dbReference type="Proteomes" id="UP001359485"/>
    </source>
</evidence>
<organism evidence="2 3">
    <name type="scientific">Polyplax serrata</name>
    <name type="common">Common mouse louse</name>
    <dbReference type="NCBI Taxonomy" id="468196"/>
    <lineage>
        <taxon>Eukaryota</taxon>
        <taxon>Metazoa</taxon>
        <taxon>Ecdysozoa</taxon>
        <taxon>Arthropoda</taxon>
        <taxon>Hexapoda</taxon>
        <taxon>Insecta</taxon>
        <taxon>Pterygota</taxon>
        <taxon>Neoptera</taxon>
        <taxon>Paraneoptera</taxon>
        <taxon>Psocodea</taxon>
        <taxon>Troctomorpha</taxon>
        <taxon>Phthiraptera</taxon>
        <taxon>Anoplura</taxon>
        <taxon>Polyplacidae</taxon>
        <taxon>Polyplax</taxon>
    </lineage>
</organism>